<dbReference type="FunFam" id="3.30.1060.10:FF:000006">
    <property type="entry name" value="Peptide methionine sulfoxide reductase"/>
    <property type="match status" value="1"/>
</dbReference>
<comment type="catalytic activity">
    <reaction evidence="6">
        <text>[thioredoxin]-disulfide + L-methionine + H2O = L-methionine (S)-S-oxide + [thioredoxin]-dithiol</text>
        <dbReference type="Rhea" id="RHEA:19993"/>
        <dbReference type="Rhea" id="RHEA-COMP:10698"/>
        <dbReference type="Rhea" id="RHEA-COMP:10700"/>
        <dbReference type="ChEBI" id="CHEBI:15377"/>
        <dbReference type="ChEBI" id="CHEBI:29950"/>
        <dbReference type="ChEBI" id="CHEBI:50058"/>
        <dbReference type="ChEBI" id="CHEBI:57844"/>
        <dbReference type="ChEBI" id="CHEBI:58772"/>
        <dbReference type="EC" id="1.8.4.11"/>
    </reaction>
</comment>
<dbReference type="FunCoup" id="A0A448YHW8">
    <property type="interactions" value="594"/>
</dbReference>
<keyword evidence="3" id="KW-0560">Oxidoreductase</keyword>
<evidence type="ECO:0000313" key="9">
    <source>
        <dbReference type="Proteomes" id="UP000290900"/>
    </source>
</evidence>
<dbReference type="GO" id="GO:0034599">
    <property type="term" value="P:cellular response to oxidative stress"/>
    <property type="evidence" value="ECO:0007669"/>
    <property type="project" value="UniProtKB-ARBA"/>
</dbReference>
<evidence type="ECO:0000256" key="4">
    <source>
        <dbReference type="ARBA" id="ARBA00030643"/>
    </source>
</evidence>
<dbReference type="Gene3D" id="3.30.1060.10">
    <property type="entry name" value="Peptide methionine sulphoxide reductase MsrA"/>
    <property type="match status" value="1"/>
</dbReference>
<dbReference type="InterPro" id="IPR002569">
    <property type="entry name" value="Met_Sox_Rdtase_MsrA_dom"/>
</dbReference>
<dbReference type="EMBL" id="CAACVR010000005">
    <property type="protein sequence ID" value="VEU20545.1"/>
    <property type="molecule type" value="Genomic_DNA"/>
</dbReference>
<dbReference type="PANTHER" id="PTHR43774">
    <property type="entry name" value="PEPTIDE METHIONINE SULFOXIDE REDUCTASE"/>
    <property type="match status" value="1"/>
</dbReference>
<dbReference type="GO" id="GO:0008113">
    <property type="term" value="F:peptide-methionine (S)-S-oxide reductase activity"/>
    <property type="evidence" value="ECO:0007669"/>
    <property type="project" value="UniProtKB-EC"/>
</dbReference>
<dbReference type="OrthoDB" id="77405at2759"/>
<accession>A0A448YHW8</accession>
<name>A0A448YHW8_BRENA</name>
<dbReference type="PROSITE" id="PS51257">
    <property type="entry name" value="PROKAR_LIPOPROTEIN"/>
    <property type="match status" value="1"/>
</dbReference>
<dbReference type="EC" id="1.8.4.11" evidence="2"/>
<dbReference type="InterPro" id="IPR036509">
    <property type="entry name" value="Met_Sox_Rdtase_MsrA_sf"/>
</dbReference>
<protein>
    <recommendedName>
        <fullName evidence="2">peptide-methionine (S)-S-oxide reductase</fullName>
        <ecNumber evidence="2">1.8.4.11</ecNumber>
    </recommendedName>
    <alternativeName>
        <fullName evidence="4">Peptide-methionine (S)-S-oxide reductase</fullName>
    </alternativeName>
</protein>
<evidence type="ECO:0000256" key="6">
    <source>
        <dbReference type="ARBA" id="ARBA00048782"/>
    </source>
</evidence>
<dbReference type="STRING" id="13370.A0A448YHW8"/>
<dbReference type="NCBIfam" id="TIGR00401">
    <property type="entry name" value="msrA"/>
    <property type="match status" value="1"/>
</dbReference>
<evidence type="ECO:0000259" key="7">
    <source>
        <dbReference type="Pfam" id="PF01625"/>
    </source>
</evidence>
<dbReference type="PANTHER" id="PTHR43774:SF1">
    <property type="entry name" value="PEPTIDE METHIONINE SULFOXIDE REDUCTASE MSRA 2"/>
    <property type="match status" value="1"/>
</dbReference>
<comment type="catalytic activity">
    <reaction evidence="5">
        <text>L-methionyl-[protein] + [thioredoxin]-disulfide + H2O = L-methionyl-(S)-S-oxide-[protein] + [thioredoxin]-dithiol</text>
        <dbReference type="Rhea" id="RHEA:14217"/>
        <dbReference type="Rhea" id="RHEA-COMP:10698"/>
        <dbReference type="Rhea" id="RHEA-COMP:10700"/>
        <dbReference type="Rhea" id="RHEA-COMP:12313"/>
        <dbReference type="Rhea" id="RHEA-COMP:12315"/>
        <dbReference type="ChEBI" id="CHEBI:15377"/>
        <dbReference type="ChEBI" id="CHEBI:16044"/>
        <dbReference type="ChEBI" id="CHEBI:29950"/>
        <dbReference type="ChEBI" id="CHEBI:44120"/>
        <dbReference type="ChEBI" id="CHEBI:50058"/>
        <dbReference type="EC" id="1.8.4.11"/>
    </reaction>
</comment>
<reference evidence="8 9" key="1">
    <citation type="submission" date="2018-12" db="EMBL/GenBank/DDBJ databases">
        <authorList>
            <person name="Tiukova I."/>
            <person name="Dainat J."/>
        </authorList>
    </citation>
    <scope>NUCLEOTIDE SEQUENCE [LARGE SCALE GENOMIC DNA]</scope>
</reference>
<dbReference type="HAMAP" id="MF_01401">
    <property type="entry name" value="MsrA"/>
    <property type="match status" value="1"/>
</dbReference>
<proteinExistence type="inferred from homology"/>
<comment type="similarity">
    <text evidence="1">Belongs to the MsrA Met sulfoxide reductase family.</text>
</comment>
<feature type="domain" description="Peptide methionine sulphoxide reductase MsrA" evidence="7">
    <location>
        <begin position="18"/>
        <end position="170"/>
    </location>
</feature>
<keyword evidence="9" id="KW-1185">Reference proteome</keyword>
<gene>
    <name evidence="8" type="ORF">BRENAR_LOCUS1280</name>
</gene>
<evidence type="ECO:0000313" key="8">
    <source>
        <dbReference type="EMBL" id="VEU20545.1"/>
    </source>
</evidence>
<evidence type="ECO:0000256" key="5">
    <source>
        <dbReference type="ARBA" id="ARBA00047806"/>
    </source>
</evidence>
<organism evidence="8 9">
    <name type="scientific">Brettanomyces naardenensis</name>
    <name type="common">Yeast</name>
    <dbReference type="NCBI Taxonomy" id="13370"/>
    <lineage>
        <taxon>Eukaryota</taxon>
        <taxon>Fungi</taxon>
        <taxon>Dikarya</taxon>
        <taxon>Ascomycota</taxon>
        <taxon>Saccharomycotina</taxon>
        <taxon>Pichiomycetes</taxon>
        <taxon>Pichiales</taxon>
        <taxon>Pichiaceae</taxon>
        <taxon>Brettanomyces</taxon>
    </lineage>
</organism>
<dbReference type="AlphaFoldDB" id="A0A448YHW8"/>
<evidence type="ECO:0000256" key="3">
    <source>
        <dbReference type="ARBA" id="ARBA00023002"/>
    </source>
</evidence>
<dbReference type="Pfam" id="PF01625">
    <property type="entry name" value="PMSR"/>
    <property type="match status" value="1"/>
</dbReference>
<dbReference type="InParanoid" id="A0A448YHW8"/>
<sequence>MSSISKTIKTTSTSQLCTVAAGCFWGTEHMYRKHYNDRIIDAKVGFANGTTSQPSYKEVCGGNTGHTEALQISFEPSKVSYKELIEFFFLIHDPTTVNSQGPDVGLQYRSAIFTHDDSQGQIARQVKEESQKKWYPHDKIVTTIEPIKNFWDAEEYHQEYLFKNPTGYQCPTHVLRTVPK</sequence>
<dbReference type="Proteomes" id="UP000290900">
    <property type="component" value="Unassembled WGS sequence"/>
</dbReference>
<dbReference type="SUPFAM" id="SSF55068">
    <property type="entry name" value="Peptide methionine sulfoxide reductase"/>
    <property type="match status" value="1"/>
</dbReference>
<evidence type="ECO:0000256" key="1">
    <source>
        <dbReference type="ARBA" id="ARBA00005591"/>
    </source>
</evidence>
<evidence type="ECO:0000256" key="2">
    <source>
        <dbReference type="ARBA" id="ARBA00012502"/>
    </source>
</evidence>